<evidence type="ECO:0000256" key="7">
    <source>
        <dbReference type="ARBA" id="ARBA00022679"/>
    </source>
</evidence>
<dbReference type="Proteomes" id="UP000294813">
    <property type="component" value="Unassembled WGS sequence"/>
</dbReference>
<feature type="transmembrane region" description="Helical" evidence="13">
    <location>
        <begin position="154"/>
        <end position="173"/>
    </location>
</feature>
<keyword evidence="8" id="KW-0547">Nucleotide-binding</keyword>
<dbReference type="CDD" id="cd00082">
    <property type="entry name" value="HisKA"/>
    <property type="match status" value="1"/>
</dbReference>
<dbReference type="Gene3D" id="1.10.287.130">
    <property type="match status" value="1"/>
</dbReference>
<dbReference type="FunFam" id="1.10.287.130:FF:000001">
    <property type="entry name" value="Two-component sensor histidine kinase"/>
    <property type="match status" value="1"/>
</dbReference>
<dbReference type="InterPro" id="IPR036097">
    <property type="entry name" value="HisK_dim/P_sf"/>
</dbReference>
<feature type="transmembrane region" description="Helical" evidence="13">
    <location>
        <begin position="88"/>
        <end position="107"/>
    </location>
</feature>
<protein>
    <recommendedName>
        <fullName evidence="4">histidine kinase</fullName>
        <ecNumber evidence="4">2.7.13.3</ecNumber>
    </recommendedName>
</protein>
<keyword evidence="5" id="KW-1003">Cell membrane</keyword>
<dbReference type="OrthoDB" id="9813394at2"/>
<dbReference type="SUPFAM" id="SSF55874">
    <property type="entry name" value="ATPase domain of HSP90 chaperone/DNA topoisomerase II/histidine kinase"/>
    <property type="match status" value="1"/>
</dbReference>
<dbReference type="PROSITE" id="PS50109">
    <property type="entry name" value="HIS_KIN"/>
    <property type="match status" value="1"/>
</dbReference>
<organism evidence="15 16">
    <name type="scientific">Heliophilum fasciatum</name>
    <dbReference type="NCBI Taxonomy" id="35700"/>
    <lineage>
        <taxon>Bacteria</taxon>
        <taxon>Bacillati</taxon>
        <taxon>Bacillota</taxon>
        <taxon>Clostridia</taxon>
        <taxon>Eubacteriales</taxon>
        <taxon>Heliobacteriaceae</taxon>
        <taxon>Heliophilum</taxon>
    </lineage>
</organism>
<feature type="transmembrane region" description="Helical" evidence="13">
    <location>
        <begin position="122"/>
        <end position="142"/>
    </location>
</feature>
<evidence type="ECO:0000256" key="4">
    <source>
        <dbReference type="ARBA" id="ARBA00012438"/>
    </source>
</evidence>
<keyword evidence="6" id="KW-0597">Phosphoprotein</keyword>
<dbReference type="EMBL" id="SLXT01000001">
    <property type="protein sequence ID" value="TCP68984.1"/>
    <property type="molecule type" value="Genomic_DNA"/>
</dbReference>
<dbReference type="InterPro" id="IPR004358">
    <property type="entry name" value="Sig_transdc_His_kin-like_C"/>
</dbReference>
<evidence type="ECO:0000256" key="8">
    <source>
        <dbReference type="ARBA" id="ARBA00022741"/>
    </source>
</evidence>
<sequence length="648" mass="72458">MQMMARMLGLTAQGSKAERQYLLAPLLIVVTSVVFIFATLGHSQAAILASIDWTIPFQLLAEGATVIIAFFIFSTIWHTRDQATAWQINLGLGFLAIGCMDAMQLLVHHGVQGTLFGGEEQARLLAIIGRFVLVAIIGYGTLIPPMERVASQVIYRGVAIIALLMLVVQYVIILEKNGAWPLSTALLMSSTNFIIVQTVAAVLYAAMAFFYMYRHEALPLTAPRQVIVAALALCAVAELWQAFVPGAESMVSQLIRLVGYGIFYHAVFVMQVKRPYEDLRQRRDDQRVRMVALLNASKDGIAYYNWHQGTWVCNENFAEMFGWDEEVIHFDSTELFLKAMSLRIDDMDSLNTLLDKNSILERAQTVQKDNGEPLTRLVIGETDVRRVDVYMQLVMQGSSMAGCLMQFCDVTKQQNMERLRQEYFSSATHEIRTPLTSIDGYLELAADRDISVEEREQFLSQARASLERLHHLVTNILDLEKIQGTQQHMKMHWISVDELILPSCDSYAILASKKKLQFSCEIEPDLPPIYCDESQLAQAINNLLSNAIKYTLVGACGIKASREGERVRISIWDTGIGLSAEEQEHLFERFYRAENAVTRGTTGTGLGLSIVKAIIELQGGEIEIKSQSGRGSEFILYLPIKESGSESA</sequence>
<dbReference type="PANTHER" id="PTHR43711">
    <property type="entry name" value="TWO-COMPONENT HISTIDINE KINASE"/>
    <property type="match status" value="1"/>
</dbReference>
<dbReference type="InterPro" id="IPR036890">
    <property type="entry name" value="HATPase_C_sf"/>
</dbReference>
<dbReference type="GO" id="GO:0005524">
    <property type="term" value="F:ATP binding"/>
    <property type="evidence" value="ECO:0007669"/>
    <property type="project" value="UniProtKB-KW"/>
</dbReference>
<dbReference type="Pfam" id="PF00512">
    <property type="entry name" value="HisKA"/>
    <property type="match status" value="1"/>
</dbReference>
<evidence type="ECO:0000313" key="15">
    <source>
        <dbReference type="EMBL" id="TCP68984.1"/>
    </source>
</evidence>
<dbReference type="InterPro" id="IPR005467">
    <property type="entry name" value="His_kinase_dom"/>
</dbReference>
<evidence type="ECO:0000313" key="16">
    <source>
        <dbReference type="Proteomes" id="UP000294813"/>
    </source>
</evidence>
<dbReference type="GO" id="GO:0000155">
    <property type="term" value="F:phosphorelay sensor kinase activity"/>
    <property type="evidence" value="ECO:0007669"/>
    <property type="project" value="InterPro"/>
</dbReference>
<evidence type="ECO:0000259" key="14">
    <source>
        <dbReference type="PROSITE" id="PS50109"/>
    </source>
</evidence>
<evidence type="ECO:0000256" key="12">
    <source>
        <dbReference type="ARBA" id="ARBA00023136"/>
    </source>
</evidence>
<dbReference type="InterPro" id="IPR050736">
    <property type="entry name" value="Sensor_HK_Regulatory"/>
</dbReference>
<accession>A0A4R2RZM2</accession>
<comment type="subcellular location">
    <subcellularLocation>
        <location evidence="2">Cell membrane</location>
    </subcellularLocation>
    <subcellularLocation>
        <location evidence="3">Membrane raft</location>
        <topology evidence="3">Multi-pass membrane protein</topology>
    </subcellularLocation>
</comment>
<dbReference type="GO" id="GO:0045121">
    <property type="term" value="C:membrane raft"/>
    <property type="evidence" value="ECO:0007669"/>
    <property type="project" value="UniProtKB-SubCell"/>
</dbReference>
<dbReference type="FunFam" id="3.30.565.10:FF:000023">
    <property type="entry name" value="PAS domain-containing sensor histidine kinase"/>
    <property type="match status" value="1"/>
</dbReference>
<keyword evidence="10" id="KW-0067">ATP-binding</keyword>
<evidence type="ECO:0000256" key="10">
    <source>
        <dbReference type="ARBA" id="ARBA00022840"/>
    </source>
</evidence>
<keyword evidence="9 15" id="KW-0418">Kinase</keyword>
<proteinExistence type="predicted"/>
<keyword evidence="7" id="KW-0808">Transferase</keyword>
<evidence type="ECO:0000256" key="13">
    <source>
        <dbReference type="SAM" id="Phobius"/>
    </source>
</evidence>
<dbReference type="RefSeq" id="WP_131917775.1">
    <property type="nucleotide sequence ID" value="NZ_JAOQNU010000001.1"/>
</dbReference>
<evidence type="ECO:0000256" key="11">
    <source>
        <dbReference type="ARBA" id="ARBA00023012"/>
    </source>
</evidence>
<evidence type="ECO:0000256" key="1">
    <source>
        <dbReference type="ARBA" id="ARBA00000085"/>
    </source>
</evidence>
<dbReference type="Gene3D" id="3.30.450.20">
    <property type="entry name" value="PAS domain"/>
    <property type="match status" value="1"/>
</dbReference>
<comment type="catalytic activity">
    <reaction evidence="1">
        <text>ATP + protein L-histidine = ADP + protein N-phospho-L-histidine.</text>
        <dbReference type="EC" id="2.7.13.3"/>
    </reaction>
</comment>
<keyword evidence="16" id="KW-1185">Reference proteome</keyword>
<dbReference type="SMART" id="SM00388">
    <property type="entry name" value="HisKA"/>
    <property type="match status" value="1"/>
</dbReference>
<dbReference type="PANTHER" id="PTHR43711:SF1">
    <property type="entry name" value="HISTIDINE KINASE 1"/>
    <property type="match status" value="1"/>
</dbReference>
<evidence type="ECO:0000256" key="6">
    <source>
        <dbReference type="ARBA" id="ARBA00022553"/>
    </source>
</evidence>
<dbReference type="InterPro" id="IPR033425">
    <property type="entry name" value="MASE3"/>
</dbReference>
<keyword evidence="13" id="KW-1133">Transmembrane helix</keyword>
<dbReference type="GO" id="GO:0005886">
    <property type="term" value="C:plasma membrane"/>
    <property type="evidence" value="ECO:0007669"/>
    <property type="project" value="UniProtKB-SubCell"/>
</dbReference>
<evidence type="ECO:0000256" key="3">
    <source>
        <dbReference type="ARBA" id="ARBA00004314"/>
    </source>
</evidence>
<dbReference type="Pfam" id="PF17159">
    <property type="entry name" value="MASE3"/>
    <property type="match status" value="1"/>
</dbReference>
<evidence type="ECO:0000256" key="9">
    <source>
        <dbReference type="ARBA" id="ARBA00022777"/>
    </source>
</evidence>
<dbReference type="EC" id="2.7.13.3" evidence="4"/>
<keyword evidence="11" id="KW-0902">Two-component regulatory system</keyword>
<feature type="transmembrane region" description="Helical" evidence="13">
    <location>
        <begin position="225"/>
        <end position="244"/>
    </location>
</feature>
<evidence type="ECO:0000256" key="5">
    <source>
        <dbReference type="ARBA" id="ARBA00022475"/>
    </source>
</evidence>
<dbReference type="PRINTS" id="PR00344">
    <property type="entry name" value="BCTRLSENSOR"/>
</dbReference>
<evidence type="ECO:0000256" key="2">
    <source>
        <dbReference type="ARBA" id="ARBA00004236"/>
    </source>
</evidence>
<dbReference type="Gene3D" id="3.30.565.10">
    <property type="entry name" value="Histidine kinase-like ATPase, C-terminal domain"/>
    <property type="match status" value="1"/>
</dbReference>
<comment type="caution">
    <text evidence="15">The sequence shown here is derived from an EMBL/GenBank/DDBJ whole genome shotgun (WGS) entry which is preliminary data.</text>
</comment>
<dbReference type="InterPro" id="IPR003594">
    <property type="entry name" value="HATPase_dom"/>
</dbReference>
<name>A0A4R2RZM2_9FIRM</name>
<dbReference type="InterPro" id="IPR003661">
    <property type="entry name" value="HisK_dim/P_dom"/>
</dbReference>
<dbReference type="AlphaFoldDB" id="A0A4R2RZM2"/>
<dbReference type="SMART" id="SM00387">
    <property type="entry name" value="HATPase_c"/>
    <property type="match status" value="1"/>
</dbReference>
<feature type="transmembrane region" description="Helical" evidence="13">
    <location>
        <begin position="55"/>
        <end position="76"/>
    </location>
</feature>
<feature type="transmembrane region" description="Helical" evidence="13">
    <location>
        <begin position="193"/>
        <end position="213"/>
    </location>
</feature>
<reference evidence="15 16" key="1">
    <citation type="submission" date="2019-03" db="EMBL/GenBank/DDBJ databases">
        <title>Genomic Encyclopedia of Type Strains, Phase IV (KMG-IV): sequencing the most valuable type-strain genomes for metagenomic binning, comparative biology and taxonomic classification.</title>
        <authorList>
            <person name="Goeker M."/>
        </authorList>
    </citation>
    <scope>NUCLEOTIDE SEQUENCE [LARGE SCALE GENOMIC DNA]</scope>
    <source>
        <strain evidence="15 16">DSM 11170</strain>
    </source>
</reference>
<keyword evidence="12 13" id="KW-0472">Membrane</keyword>
<dbReference type="CDD" id="cd00075">
    <property type="entry name" value="HATPase"/>
    <property type="match status" value="1"/>
</dbReference>
<dbReference type="Pfam" id="PF02518">
    <property type="entry name" value="HATPase_c"/>
    <property type="match status" value="1"/>
</dbReference>
<feature type="domain" description="Histidine kinase" evidence="14">
    <location>
        <begin position="426"/>
        <end position="642"/>
    </location>
</feature>
<dbReference type="SUPFAM" id="SSF47384">
    <property type="entry name" value="Homodimeric domain of signal transducing histidine kinase"/>
    <property type="match status" value="1"/>
</dbReference>
<keyword evidence="13" id="KW-0812">Transmembrane</keyword>
<gene>
    <name evidence="15" type="ORF">EDD73_101152</name>
</gene>